<evidence type="ECO:0000256" key="2">
    <source>
        <dbReference type="ARBA" id="ARBA00022645"/>
    </source>
</evidence>
<keyword evidence="6" id="KW-0808">Transferase</keyword>
<dbReference type="STRING" id="760142.Hipma_1030"/>
<name>F2LW62_HIPMA</name>
<evidence type="ECO:0000259" key="4">
    <source>
        <dbReference type="Pfam" id="PF00905"/>
    </source>
</evidence>
<dbReference type="HOGENOM" id="CLU_009289_6_2_7"/>
<dbReference type="AlphaFoldDB" id="F2LW62"/>
<evidence type="ECO:0000256" key="1">
    <source>
        <dbReference type="ARBA" id="ARBA00004370"/>
    </source>
</evidence>
<keyword evidence="2" id="KW-0645">Protease</keyword>
<keyword evidence="2" id="KW-0121">Carboxypeptidase</keyword>
<dbReference type="GO" id="GO:0016757">
    <property type="term" value="F:glycosyltransferase activity"/>
    <property type="evidence" value="ECO:0007669"/>
    <property type="project" value="UniProtKB-KW"/>
</dbReference>
<organism evidence="6 7">
    <name type="scientific">Hippea maritima (strain ATCC 700847 / DSM 10411 / MH2)</name>
    <dbReference type="NCBI Taxonomy" id="760142"/>
    <lineage>
        <taxon>Bacteria</taxon>
        <taxon>Pseudomonadati</taxon>
        <taxon>Campylobacterota</taxon>
        <taxon>Desulfurellia</taxon>
        <taxon>Desulfurellales</taxon>
        <taxon>Hippeaceae</taxon>
        <taxon>Hippea</taxon>
    </lineage>
</organism>
<dbReference type="Gene3D" id="3.40.710.10">
    <property type="entry name" value="DD-peptidase/beta-lactamase superfamily"/>
    <property type="match status" value="1"/>
</dbReference>
<dbReference type="SUPFAM" id="SSF56519">
    <property type="entry name" value="Penicillin binding protein dimerisation domain"/>
    <property type="match status" value="1"/>
</dbReference>
<dbReference type="FunCoup" id="F2LW62">
    <property type="interactions" value="168"/>
</dbReference>
<dbReference type="GO" id="GO:0008658">
    <property type="term" value="F:penicillin binding"/>
    <property type="evidence" value="ECO:0007669"/>
    <property type="project" value="InterPro"/>
</dbReference>
<dbReference type="PANTHER" id="PTHR30627:SF1">
    <property type="entry name" value="PEPTIDOGLYCAN D,D-TRANSPEPTIDASE FTSI"/>
    <property type="match status" value="1"/>
</dbReference>
<dbReference type="OrthoDB" id="9789078at2"/>
<dbReference type="KEGG" id="hmr:Hipma_1030"/>
<evidence type="ECO:0000256" key="3">
    <source>
        <dbReference type="ARBA" id="ARBA00023136"/>
    </source>
</evidence>
<comment type="subcellular location">
    <subcellularLocation>
        <location evidence="1">Membrane</location>
    </subcellularLocation>
</comment>
<dbReference type="SUPFAM" id="SSF56601">
    <property type="entry name" value="beta-lactamase/transpeptidase-like"/>
    <property type="match status" value="1"/>
</dbReference>
<proteinExistence type="predicted"/>
<sequence length="565" mass="64842">MNRVRYWFVVFFIFASFLAVVAKSFYIQLIKGSQYKKEYLNKLVRTITVEGKRGWIYDCKGRPIAINYPVFDLFVDPKYFFMLHKKYSQDEYYLEKEKAFFNDLGKVFLINKKRLLGILYSNPNSRFIVLKKNIPLDKYKLIKEDDNFIKAFGFVKHFRRFYPDGEFSSHVLGFCFSSNKGAEGIERYYDKFLSGLTMKEKIGLDVYKSRVAIKPTDGLNLKISLNRDIQDFVHENLKRTIELFQADKGAVIVMNPYNGQIIAMDSYPFYDNNHYSRYSYAFIKNRAVSDAFEPGSVFKLITMSAALDSGVFKGNEAVYCEKGRWRLHNKVIHDVHRFKTLNFEEIFVYSSNIGSAKIALRIGKKIFYKYLNRFGLGRKTGIDTISETKGIVKDIFNVGDVDLANMAFGQGISVSEIQLASMYSVIANGGYWVRPHFMINLFGDNSTQGYKIEKRKILKGSTVNKVKKILRDVVVYGTGKNAALKDYKTAGKTGTAQIAKHGKYQKEYVASFAGFAPFDNPRFVVVVSIFNPKRGGFYGGSVAAPLFAKIMEFVLHYYGIPQDKN</sequence>
<protein>
    <submittedName>
        <fullName evidence="6">Peptidoglycan glycosyltransferase</fullName>
        <ecNumber evidence="6">2.4.1.129</ecNumber>
    </submittedName>
</protein>
<reference evidence="7" key="2">
    <citation type="submission" date="2011-03" db="EMBL/GenBank/DDBJ databases">
        <title>The complete genome of Hippea maritima DSM 10411.</title>
        <authorList>
            <consortium name="US DOE Joint Genome Institute (JGI-PGF)"/>
            <person name="Lucas S."/>
            <person name="Copeland A."/>
            <person name="Lapidus A."/>
            <person name="Bruce D."/>
            <person name="Goodwin L."/>
            <person name="Pitluck S."/>
            <person name="Peters L."/>
            <person name="Kyrpides N."/>
            <person name="Mavromatis K."/>
            <person name="Pagani I."/>
            <person name="Ivanova N."/>
            <person name="Mikhailova N."/>
            <person name="Lu M."/>
            <person name="Detter J.C."/>
            <person name="Tapia R."/>
            <person name="Han C."/>
            <person name="Land M."/>
            <person name="Hauser L."/>
            <person name="Markowitz V."/>
            <person name="Cheng J.-F."/>
            <person name="Hugenholtz P."/>
            <person name="Woyke T."/>
            <person name="Wu D."/>
            <person name="Spring S."/>
            <person name="Schroeder M."/>
            <person name="Brambilla E."/>
            <person name="Klenk H.-P."/>
            <person name="Eisen J.A."/>
        </authorList>
    </citation>
    <scope>NUCLEOTIDE SEQUENCE [LARGE SCALE GENOMIC DNA]</scope>
    <source>
        <strain evidence="7">ATCC 700847 / DSM 10411 / MH2</strain>
    </source>
</reference>
<dbReference type="eggNOG" id="COG0768">
    <property type="taxonomic scope" value="Bacteria"/>
</dbReference>
<dbReference type="GO" id="GO:0005886">
    <property type="term" value="C:plasma membrane"/>
    <property type="evidence" value="ECO:0007669"/>
    <property type="project" value="TreeGrafter"/>
</dbReference>
<dbReference type="Gene3D" id="3.90.1310.10">
    <property type="entry name" value="Penicillin-binding protein 2a (Domain 2)"/>
    <property type="match status" value="1"/>
</dbReference>
<dbReference type="InterPro" id="IPR005311">
    <property type="entry name" value="PBP_dimer"/>
</dbReference>
<dbReference type="InterPro" id="IPR001460">
    <property type="entry name" value="PCN-bd_Tpept"/>
</dbReference>
<keyword evidence="2" id="KW-0378">Hydrolase</keyword>
<dbReference type="GO" id="GO:0071555">
    <property type="term" value="P:cell wall organization"/>
    <property type="evidence" value="ECO:0007669"/>
    <property type="project" value="TreeGrafter"/>
</dbReference>
<dbReference type="GO" id="GO:0004180">
    <property type="term" value="F:carboxypeptidase activity"/>
    <property type="evidence" value="ECO:0007669"/>
    <property type="project" value="UniProtKB-KW"/>
</dbReference>
<reference evidence="6 7" key="1">
    <citation type="journal article" date="2011" name="Stand. Genomic Sci.">
        <title>Complete genome sequence of the thermophilic sulfur-reducer Hippea maritima type strain (MH(2)).</title>
        <authorList>
            <person name="Huntemann M."/>
            <person name="Lu M."/>
            <person name="Nolan M."/>
            <person name="Lapidus A."/>
            <person name="Lucas S."/>
            <person name="Hammon N."/>
            <person name="Deshpande S."/>
            <person name="Cheng J.F."/>
            <person name="Tapia R."/>
            <person name="Han C."/>
            <person name="Goodwin L."/>
            <person name="Pitluck S."/>
            <person name="Liolios K."/>
            <person name="Pagani I."/>
            <person name="Ivanova N."/>
            <person name="Ovchinikova G."/>
            <person name="Pati A."/>
            <person name="Chen A."/>
            <person name="Palaniappan K."/>
            <person name="Land M."/>
            <person name="Hauser L."/>
            <person name="Jeffries C.D."/>
            <person name="Detter J.C."/>
            <person name="Brambilla E.M."/>
            <person name="Rohde M."/>
            <person name="Spring S."/>
            <person name="Goker M."/>
            <person name="Woyke T."/>
            <person name="Bristow J."/>
            <person name="Eisen J.A."/>
            <person name="Markowitz V."/>
            <person name="Hugenholtz P."/>
            <person name="Kyrpides N.C."/>
            <person name="Klenk H.P."/>
            <person name="Mavromatis K."/>
        </authorList>
    </citation>
    <scope>NUCLEOTIDE SEQUENCE [LARGE SCALE GENOMIC DNA]</scope>
    <source>
        <strain evidence="7">ATCC 700847 / DSM 10411 / MH2</strain>
    </source>
</reference>
<accession>F2LW62</accession>
<keyword evidence="6" id="KW-0328">Glycosyltransferase</keyword>
<evidence type="ECO:0000313" key="7">
    <source>
        <dbReference type="Proteomes" id="UP000008139"/>
    </source>
</evidence>
<gene>
    <name evidence="6" type="ordered locus">Hipma_1030</name>
</gene>
<dbReference type="RefSeq" id="WP_013682035.1">
    <property type="nucleotide sequence ID" value="NC_015318.1"/>
</dbReference>
<evidence type="ECO:0000259" key="5">
    <source>
        <dbReference type="Pfam" id="PF03717"/>
    </source>
</evidence>
<dbReference type="Gene3D" id="3.30.450.330">
    <property type="match status" value="1"/>
</dbReference>
<dbReference type="Proteomes" id="UP000008139">
    <property type="component" value="Chromosome"/>
</dbReference>
<feature type="domain" description="Penicillin-binding protein transpeptidase" evidence="4">
    <location>
        <begin position="249"/>
        <end position="552"/>
    </location>
</feature>
<dbReference type="InParanoid" id="F2LW62"/>
<dbReference type="InterPro" id="IPR012338">
    <property type="entry name" value="Beta-lactam/transpept-like"/>
</dbReference>
<evidence type="ECO:0000313" key="6">
    <source>
        <dbReference type="EMBL" id="AEA33996.1"/>
    </source>
</evidence>
<dbReference type="Pfam" id="PF03717">
    <property type="entry name" value="PBP_dimer"/>
    <property type="match status" value="1"/>
</dbReference>
<keyword evidence="7" id="KW-1185">Reference proteome</keyword>
<dbReference type="EMBL" id="CP002606">
    <property type="protein sequence ID" value="AEA33996.1"/>
    <property type="molecule type" value="Genomic_DNA"/>
</dbReference>
<dbReference type="InterPro" id="IPR036138">
    <property type="entry name" value="PBP_dimer_sf"/>
</dbReference>
<dbReference type="EC" id="2.4.1.129" evidence="6"/>
<dbReference type="Pfam" id="PF00905">
    <property type="entry name" value="Transpeptidase"/>
    <property type="match status" value="1"/>
</dbReference>
<feature type="domain" description="Penicillin-binding protein dimerisation" evidence="5">
    <location>
        <begin position="49"/>
        <end position="202"/>
    </location>
</feature>
<dbReference type="InterPro" id="IPR050515">
    <property type="entry name" value="Beta-lactam/transpept"/>
</dbReference>
<dbReference type="PANTHER" id="PTHR30627">
    <property type="entry name" value="PEPTIDOGLYCAN D,D-TRANSPEPTIDASE"/>
    <property type="match status" value="1"/>
</dbReference>
<keyword evidence="3" id="KW-0472">Membrane</keyword>